<evidence type="ECO:0000256" key="4">
    <source>
        <dbReference type="ARBA" id="ARBA00022448"/>
    </source>
</evidence>
<evidence type="ECO:0000256" key="10">
    <source>
        <dbReference type="SAM" id="Phobius"/>
    </source>
</evidence>
<organism evidence="11 12">
    <name type="scientific">Eisenbergiella tayi</name>
    <dbReference type="NCBI Taxonomy" id="1432052"/>
    <lineage>
        <taxon>Bacteria</taxon>
        <taxon>Bacillati</taxon>
        <taxon>Bacillota</taxon>
        <taxon>Clostridia</taxon>
        <taxon>Lachnospirales</taxon>
        <taxon>Lachnospiraceae</taxon>
        <taxon>Eisenbergiella</taxon>
    </lineage>
</organism>
<evidence type="ECO:0000256" key="3">
    <source>
        <dbReference type="ARBA" id="ARBA00022106"/>
    </source>
</evidence>
<evidence type="ECO:0000256" key="2">
    <source>
        <dbReference type="ARBA" id="ARBA00008417"/>
    </source>
</evidence>
<dbReference type="InterPro" id="IPR048279">
    <property type="entry name" value="MdtK-like"/>
</dbReference>
<feature type="transmembrane region" description="Helical" evidence="10">
    <location>
        <begin position="136"/>
        <end position="154"/>
    </location>
</feature>
<gene>
    <name evidence="11" type="primary">mepA_3</name>
    <name evidence="11" type="ORF">BEI61_00293</name>
</gene>
<comment type="caution">
    <text evidence="11">The sequence shown here is derived from an EMBL/GenBank/DDBJ whole genome shotgun (WGS) entry which is preliminary data.</text>
</comment>
<dbReference type="GO" id="GO:0042910">
    <property type="term" value="F:xenobiotic transmembrane transporter activity"/>
    <property type="evidence" value="ECO:0007669"/>
    <property type="project" value="InterPro"/>
</dbReference>
<name>A0A1E3AIW6_9FIRM</name>
<dbReference type="PIRSF" id="PIRSF006603">
    <property type="entry name" value="DinF"/>
    <property type="match status" value="1"/>
</dbReference>
<keyword evidence="7 10" id="KW-1133">Transmembrane helix</keyword>
<feature type="transmembrane region" description="Helical" evidence="10">
    <location>
        <begin position="319"/>
        <end position="342"/>
    </location>
</feature>
<feature type="transmembrane region" description="Helical" evidence="10">
    <location>
        <begin position="394"/>
        <end position="412"/>
    </location>
</feature>
<dbReference type="InterPro" id="IPR051327">
    <property type="entry name" value="MATE_MepA_subfamily"/>
</dbReference>
<reference evidence="11 12" key="1">
    <citation type="submission" date="2016-07" db="EMBL/GenBank/DDBJ databases">
        <title>Characterization of isolates of Eisenbergiella tayi derived from blood cultures, using whole genome sequencing.</title>
        <authorList>
            <person name="Burdz T."/>
            <person name="Wiebe D."/>
            <person name="Huynh C."/>
            <person name="Bernard K."/>
        </authorList>
    </citation>
    <scope>NUCLEOTIDE SEQUENCE [LARGE SCALE GENOMIC DNA]</scope>
    <source>
        <strain evidence="11 12">NML 110608</strain>
    </source>
</reference>
<feature type="transmembrane region" description="Helical" evidence="10">
    <location>
        <begin position="66"/>
        <end position="82"/>
    </location>
</feature>
<evidence type="ECO:0000256" key="9">
    <source>
        <dbReference type="ARBA" id="ARBA00023251"/>
    </source>
</evidence>
<feature type="transmembrane region" description="Helical" evidence="10">
    <location>
        <begin position="418"/>
        <end position="436"/>
    </location>
</feature>
<dbReference type="PANTHER" id="PTHR43823">
    <property type="entry name" value="SPORULATION PROTEIN YKVU"/>
    <property type="match status" value="1"/>
</dbReference>
<keyword evidence="9" id="KW-0046">Antibiotic resistance</keyword>
<dbReference type="InterPro" id="IPR002528">
    <property type="entry name" value="MATE_fam"/>
</dbReference>
<dbReference type="NCBIfam" id="TIGR00797">
    <property type="entry name" value="matE"/>
    <property type="match status" value="1"/>
</dbReference>
<dbReference type="PATRIC" id="fig|1432052.4.peg.325"/>
<dbReference type="RefSeq" id="WP_069151000.1">
    <property type="nucleotide sequence ID" value="NZ_MCGH01000001.1"/>
</dbReference>
<evidence type="ECO:0000256" key="7">
    <source>
        <dbReference type="ARBA" id="ARBA00022989"/>
    </source>
</evidence>
<evidence type="ECO:0000313" key="12">
    <source>
        <dbReference type="Proteomes" id="UP000094067"/>
    </source>
</evidence>
<keyword evidence="4" id="KW-0813">Transport</keyword>
<dbReference type="InterPro" id="IPR045070">
    <property type="entry name" value="MATE_MepA-like"/>
</dbReference>
<keyword evidence="8 10" id="KW-0472">Membrane</keyword>
<dbReference type="GO" id="GO:0005886">
    <property type="term" value="C:plasma membrane"/>
    <property type="evidence" value="ECO:0007669"/>
    <property type="project" value="UniProtKB-SubCell"/>
</dbReference>
<feature type="transmembrane region" description="Helical" evidence="10">
    <location>
        <begin position="276"/>
        <end position="299"/>
    </location>
</feature>
<feature type="transmembrane region" description="Helical" evidence="10">
    <location>
        <begin position="362"/>
        <end position="382"/>
    </location>
</feature>
<feature type="transmembrane region" description="Helical" evidence="10">
    <location>
        <begin position="166"/>
        <end position="189"/>
    </location>
</feature>
<accession>A0A1E3AIW6</accession>
<protein>
    <recommendedName>
        <fullName evidence="3">Multidrug export protein MepA</fullName>
    </recommendedName>
</protein>
<dbReference type="CDD" id="cd13143">
    <property type="entry name" value="MATE_MepA_like"/>
    <property type="match status" value="1"/>
</dbReference>
<dbReference type="Pfam" id="PF01554">
    <property type="entry name" value="MatE"/>
    <property type="match status" value="2"/>
</dbReference>
<dbReference type="GO" id="GO:0046677">
    <property type="term" value="P:response to antibiotic"/>
    <property type="evidence" value="ECO:0007669"/>
    <property type="project" value="UniProtKB-KW"/>
</dbReference>
<evidence type="ECO:0000256" key="1">
    <source>
        <dbReference type="ARBA" id="ARBA00004651"/>
    </source>
</evidence>
<evidence type="ECO:0000256" key="6">
    <source>
        <dbReference type="ARBA" id="ARBA00022692"/>
    </source>
</evidence>
<sequence length="444" mass="47545">MEKKEQLQTQSIPKLIGTLSAPAILSMLINSVNMAIDKIFVARGAGILALSGVTVSLGVYLVLQGFSLLLAAGSASAIALGLGKDDKKGAEKIVGSSVTLSFVLSLLLTVIGLPAARPMMIMYGANAENIRYAMEYSTVLIAGAVFFLLAQTANSIIKGMGYAKRAFINVFVSIIVNTILDAVFIFVFGWGVFGAAFSTVIGNAVSGVLAVHFLCRKSPARLKLCNMKPEIRTAKTIISIGTPACVTQIALSLLSLTCNHVANKVGGSAAVAAYGIVYSVIMLVYMPVLGLGQGVQPIIGYNYSSKNYVRTKQTLTYSIIYATVFCAVMFAGIELFSPSIVILFGGKSDPNLAAAASYRLRLFSLSLPIVGFQMIGANYFQYIGKFKQSVILSALRQLIFPISFILILFHFIGMTGIWIGAPISDFIAFIITVLLIKKEMMQKR</sequence>
<proteinExistence type="inferred from homology"/>
<feature type="transmembrane region" description="Helical" evidence="10">
    <location>
        <begin position="41"/>
        <end position="60"/>
    </location>
</feature>
<dbReference type="AlphaFoldDB" id="A0A1E3AIW6"/>
<dbReference type="EMBL" id="MCGH01000001">
    <property type="protein sequence ID" value="ODM08664.1"/>
    <property type="molecule type" value="Genomic_DNA"/>
</dbReference>
<keyword evidence="6 10" id="KW-0812">Transmembrane</keyword>
<dbReference type="PANTHER" id="PTHR43823:SF3">
    <property type="entry name" value="MULTIDRUG EXPORT PROTEIN MEPA"/>
    <property type="match status" value="1"/>
</dbReference>
<evidence type="ECO:0000313" key="11">
    <source>
        <dbReference type="EMBL" id="ODM08664.1"/>
    </source>
</evidence>
<comment type="similarity">
    <text evidence="2">Belongs to the multi antimicrobial extrusion (MATE) (TC 2.A.66.1) family. MepA subfamily.</text>
</comment>
<keyword evidence="5" id="KW-1003">Cell membrane</keyword>
<comment type="subcellular location">
    <subcellularLocation>
        <location evidence="1">Cell membrane</location>
        <topology evidence="1">Multi-pass membrane protein</topology>
    </subcellularLocation>
</comment>
<dbReference type="GO" id="GO:0015297">
    <property type="term" value="F:antiporter activity"/>
    <property type="evidence" value="ECO:0007669"/>
    <property type="project" value="InterPro"/>
</dbReference>
<feature type="transmembrane region" description="Helical" evidence="10">
    <location>
        <begin position="94"/>
        <end position="116"/>
    </location>
</feature>
<feature type="transmembrane region" description="Helical" evidence="10">
    <location>
        <begin position="12"/>
        <end position="29"/>
    </location>
</feature>
<dbReference type="Proteomes" id="UP000094067">
    <property type="component" value="Unassembled WGS sequence"/>
</dbReference>
<feature type="transmembrane region" description="Helical" evidence="10">
    <location>
        <begin position="236"/>
        <end position="256"/>
    </location>
</feature>
<evidence type="ECO:0000256" key="8">
    <source>
        <dbReference type="ARBA" id="ARBA00023136"/>
    </source>
</evidence>
<evidence type="ECO:0000256" key="5">
    <source>
        <dbReference type="ARBA" id="ARBA00022475"/>
    </source>
</evidence>
<feature type="transmembrane region" description="Helical" evidence="10">
    <location>
        <begin position="195"/>
        <end position="215"/>
    </location>
</feature>